<proteinExistence type="predicted"/>
<organism evidence="1 2">
    <name type="scientific">Golovinomyces cichoracearum</name>
    <dbReference type="NCBI Taxonomy" id="62708"/>
    <lineage>
        <taxon>Eukaryota</taxon>
        <taxon>Fungi</taxon>
        <taxon>Dikarya</taxon>
        <taxon>Ascomycota</taxon>
        <taxon>Pezizomycotina</taxon>
        <taxon>Leotiomycetes</taxon>
        <taxon>Erysiphales</taxon>
        <taxon>Erysiphaceae</taxon>
        <taxon>Golovinomyces</taxon>
    </lineage>
</organism>
<comment type="caution">
    <text evidence="1">The sequence shown here is derived from an EMBL/GenBank/DDBJ whole genome shotgun (WGS) entry which is preliminary data.</text>
</comment>
<dbReference type="Proteomes" id="UP000285326">
    <property type="component" value="Unassembled WGS sequence"/>
</dbReference>
<sequence>MKKYCYDGQHPLLDEKDNHPIVKGPCAEMPNKITTLDPRLRVSNDDDICEFYDNGEIQRVPYKLLKWQRRLEFDKAVVQHAQWQVTQWLKISDKMLDSIYNKEAIKEEYTRCLDQWSDSKNFPMYTNKCGPAELLQGIYKGRISLLGKNNCLSTLKSAPLKLGAGKGWNLKIDRLHSVWSDGEIRRTILSWHGNVYIFRFEKDSPYFGCLGYDGTGPPNSMTRRADYQTIMSVLNSKLLGKLDKHFKPLVPGSTIGVGRIDNI</sequence>
<dbReference type="AlphaFoldDB" id="A0A420JC91"/>
<accession>A0A420JC91</accession>
<reference evidence="1 2" key="1">
    <citation type="journal article" date="2018" name="BMC Genomics">
        <title>Comparative genome analyses reveal sequence features reflecting distinct modes of host-adaptation between dicot and monocot powdery mildew.</title>
        <authorList>
            <person name="Wu Y."/>
            <person name="Ma X."/>
            <person name="Pan Z."/>
            <person name="Kale S.D."/>
            <person name="Song Y."/>
            <person name="King H."/>
            <person name="Zhang Q."/>
            <person name="Presley C."/>
            <person name="Deng X."/>
            <person name="Wei C.I."/>
            <person name="Xiao S."/>
        </authorList>
    </citation>
    <scope>NUCLEOTIDE SEQUENCE [LARGE SCALE GENOMIC DNA]</scope>
    <source>
        <strain evidence="1">UMSG1</strain>
    </source>
</reference>
<dbReference type="EMBL" id="MCBS01010603">
    <property type="protein sequence ID" value="RKF84356.1"/>
    <property type="molecule type" value="Genomic_DNA"/>
</dbReference>
<protein>
    <submittedName>
        <fullName evidence="1">Uncharacterized protein</fullName>
    </submittedName>
</protein>
<name>A0A420JC91_9PEZI</name>
<evidence type="ECO:0000313" key="2">
    <source>
        <dbReference type="Proteomes" id="UP000285326"/>
    </source>
</evidence>
<gene>
    <name evidence="1" type="ORF">GcM1_106007</name>
</gene>
<evidence type="ECO:0000313" key="1">
    <source>
        <dbReference type="EMBL" id="RKF84356.1"/>
    </source>
</evidence>